<dbReference type="AlphaFoldDB" id="A0AAV0DNL1"/>
<evidence type="ECO:0000256" key="1">
    <source>
        <dbReference type="SAM" id="SignalP"/>
    </source>
</evidence>
<feature type="signal peptide" evidence="1">
    <location>
        <begin position="1"/>
        <end position="17"/>
    </location>
</feature>
<dbReference type="InterPro" id="IPR046796">
    <property type="entry name" value="Transposase_32_dom"/>
</dbReference>
<keyword evidence="1" id="KW-0732">Signal</keyword>
<feature type="domain" description="Putative plant transposon protein" evidence="2">
    <location>
        <begin position="3"/>
        <end position="118"/>
    </location>
</feature>
<evidence type="ECO:0000313" key="4">
    <source>
        <dbReference type="Proteomes" id="UP001152523"/>
    </source>
</evidence>
<accession>A0AAV0DNL1</accession>
<keyword evidence="4" id="KW-1185">Reference proteome</keyword>
<evidence type="ECO:0000259" key="2">
    <source>
        <dbReference type="Pfam" id="PF20167"/>
    </source>
</evidence>
<evidence type="ECO:0000313" key="3">
    <source>
        <dbReference type="EMBL" id="CAH9103356.1"/>
    </source>
</evidence>
<organism evidence="3 4">
    <name type="scientific">Cuscuta epithymum</name>
    <dbReference type="NCBI Taxonomy" id="186058"/>
    <lineage>
        <taxon>Eukaryota</taxon>
        <taxon>Viridiplantae</taxon>
        <taxon>Streptophyta</taxon>
        <taxon>Embryophyta</taxon>
        <taxon>Tracheophyta</taxon>
        <taxon>Spermatophyta</taxon>
        <taxon>Magnoliopsida</taxon>
        <taxon>eudicotyledons</taxon>
        <taxon>Gunneridae</taxon>
        <taxon>Pentapetalae</taxon>
        <taxon>asterids</taxon>
        <taxon>lamiids</taxon>
        <taxon>Solanales</taxon>
        <taxon>Convolvulaceae</taxon>
        <taxon>Cuscuteae</taxon>
        <taxon>Cuscuta</taxon>
        <taxon>Cuscuta subgen. Cuscuta</taxon>
    </lineage>
</organism>
<proteinExistence type="predicted"/>
<feature type="chain" id="PRO_5043740200" description="Putative plant transposon protein domain-containing protein" evidence="1">
    <location>
        <begin position="18"/>
        <end position="125"/>
    </location>
</feature>
<comment type="caution">
    <text evidence="3">The sequence shown here is derived from an EMBL/GenBank/DDBJ whole genome shotgun (WGS) entry which is preliminary data.</text>
</comment>
<dbReference type="EMBL" id="CAMAPF010000121">
    <property type="protein sequence ID" value="CAH9103356.1"/>
    <property type="molecule type" value="Genomic_DNA"/>
</dbReference>
<dbReference type="Proteomes" id="UP001152523">
    <property type="component" value="Unassembled WGS sequence"/>
</dbReference>
<sequence>MQLGWAVMLTLTGAYYPQLVCEFYANITDKDTTYAVIHTSVKGKSIKVDPSLVSRLLKVTDEGNTLKFSKKGITNGNTYDEARTRELYGLSKLHTIYLNICEHLIIYLIGFNIVPDQVTAMSSER</sequence>
<dbReference type="Pfam" id="PF20167">
    <property type="entry name" value="Transposase_32"/>
    <property type="match status" value="1"/>
</dbReference>
<name>A0AAV0DNL1_9ASTE</name>
<gene>
    <name evidence="3" type="ORF">CEPIT_LOCUS16400</name>
</gene>
<reference evidence="3" key="1">
    <citation type="submission" date="2022-07" db="EMBL/GenBank/DDBJ databases">
        <authorList>
            <person name="Macas J."/>
            <person name="Novak P."/>
            <person name="Neumann P."/>
        </authorList>
    </citation>
    <scope>NUCLEOTIDE SEQUENCE</scope>
</reference>
<protein>
    <recommendedName>
        <fullName evidence="2">Putative plant transposon protein domain-containing protein</fullName>
    </recommendedName>
</protein>